<feature type="domain" description="UPF0029" evidence="3">
    <location>
        <begin position="151"/>
        <end position="206"/>
    </location>
</feature>
<dbReference type="InterPro" id="IPR015796">
    <property type="entry name" value="Impact_YigZ-like"/>
</dbReference>
<name>A0ABP8V3J3_9GAMM</name>
<evidence type="ECO:0000259" key="2">
    <source>
        <dbReference type="Pfam" id="PF01205"/>
    </source>
</evidence>
<dbReference type="InterPro" id="IPR001498">
    <property type="entry name" value="Impact_N"/>
</dbReference>
<keyword evidence="5" id="KW-1185">Reference proteome</keyword>
<evidence type="ECO:0000313" key="4">
    <source>
        <dbReference type="EMBL" id="GAA4650803.1"/>
    </source>
</evidence>
<dbReference type="Proteomes" id="UP001500604">
    <property type="component" value="Unassembled WGS sequence"/>
</dbReference>
<reference evidence="5" key="1">
    <citation type="journal article" date="2019" name="Int. J. Syst. Evol. Microbiol.">
        <title>The Global Catalogue of Microorganisms (GCM) 10K type strain sequencing project: providing services to taxonomists for standard genome sequencing and annotation.</title>
        <authorList>
            <consortium name="The Broad Institute Genomics Platform"/>
            <consortium name="The Broad Institute Genome Sequencing Center for Infectious Disease"/>
            <person name="Wu L."/>
            <person name="Ma J."/>
        </authorList>
    </citation>
    <scope>NUCLEOTIDE SEQUENCE [LARGE SCALE GENOMIC DNA]</scope>
    <source>
        <strain evidence="5">JCM 17805</strain>
    </source>
</reference>
<evidence type="ECO:0000256" key="1">
    <source>
        <dbReference type="ARBA" id="ARBA00007665"/>
    </source>
</evidence>
<dbReference type="PANTHER" id="PTHR16301:SF20">
    <property type="entry name" value="IMPACT FAMILY MEMBER YIGZ"/>
    <property type="match status" value="1"/>
</dbReference>
<dbReference type="PANTHER" id="PTHR16301">
    <property type="entry name" value="IMPACT-RELATED"/>
    <property type="match status" value="1"/>
</dbReference>
<dbReference type="EMBL" id="BAABFL010000421">
    <property type="protein sequence ID" value="GAA4650803.1"/>
    <property type="molecule type" value="Genomic_DNA"/>
</dbReference>
<dbReference type="InterPro" id="IPR035647">
    <property type="entry name" value="EFG_III/V"/>
</dbReference>
<dbReference type="InterPro" id="IPR020568">
    <property type="entry name" value="Ribosomal_Su5_D2-typ_SF"/>
</dbReference>
<evidence type="ECO:0000259" key="3">
    <source>
        <dbReference type="Pfam" id="PF09186"/>
    </source>
</evidence>
<dbReference type="InterPro" id="IPR036956">
    <property type="entry name" value="Impact_N_sf"/>
</dbReference>
<dbReference type="SUPFAM" id="SSF54980">
    <property type="entry name" value="EF-G C-terminal domain-like"/>
    <property type="match status" value="1"/>
</dbReference>
<dbReference type="SUPFAM" id="SSF54211">
    <property type="entry name" value="Ribosomal protein S5 domain 2-like"/>
    <property type="match status" value="1"/>
</dbReference>
<comment type="similarity">
    <text evidence="1">Belongs to the IMPACT family.</text>
</comment>
<feature type="domain" description="Impact N-terminal" evidence="2">
    <location>
        <begin position="28"/>
        <end position="135"/>
    </location>
</feature>
<dbReference type="Pfam" id="PF09186">
    <property type="entry name" value="DUF1949"/>
    <property type="match status" value="1"/>
</dbReference>
<sequence>MTLMQYFMSDISPFFIPENTVCLEDVIKKSRFLTYLAHTPGREAALAYIRQIKAEHPAARHHCSAFIAGNPGDGQQWGFSDDGEPSGTAGKPMLAQLQGSGLGEVCAVVVRYSGGIKLGTGGLVKAYGGGVADALRQLQSREKIPQYTFSLQCEYGTLKTVEYLLAQYSGVIEERLYTEIIILRCSLDARCYNAFCQQLLQASDGQLQPQK</sequence>
<accession>A0ABP8V3J3</accession>
<evidence type="ECO:0000313" key="5">
    <source>
        <dbReference type="Proteomes" id="UP001500604"/>
    </source>
</evidence>
<dbReference type="Gene3D" id="3.30.70.240">
    <property type="match status" value="1"/>
</dbReference>
<dbReference type="InterPro" id="IPR023582">
    <property type="entry name" value="Impact"/>
</dbReference>
<dbReference type="Pfam" id="PF01205">
    <property type="entry name" value="Impact_N"/>
    <property type="match status" value="1"/>
</dbReference>
<organism evidence="4 5">
    <name type="scientific">Kistimonas scapharcae</name>
    <dbReference type="NCBI Taxonomy" id="1036133"/>
    <lineage>
        <taxon>Bacteria</taxon>
        <taxon>Pseudomonadati</taxon>
        <taxon>Pseudomonadota</taxon>
        <taxon>Gammaproteobacteria</taxon>
        <taxon>Oceanospirillales</taxon>
        <taxon>Endozoicomonadaceae</taxon>
        <taxon>Kistimonas</taxon>
    </lineage>
</organism>
<proteinExistence type="inferred from homology"/>
<protein>
    <submittedName>
        <fullName evidence="4">IMPACT family protein</fullName>
    </submittedName>
</protein>
<gene>
    <name evidence="4" type="ORF">GCM10023116_30860</name>
</gene>
<dbReference type="NCBIfam" id="TIGR00257">
    <property type="entry name" value="IMPACT_YIGZ"/>
    <property type="match status" value="1"/>
</dbReference>
<comment type="caution">
    <text evidence="4">The sequence shown here is derived from an EMBL/GenBank/DDBJ whole genome shotgun (WGS) entry which is preliminary data.</text>
</comment>
<dbReference type="InterPro" id="IPR015269">
    <property type="entry name" value="UPF0029_Impact_C"/>
</dbReference>
<dbReference type="Gene3D" id="3.30.230.30">
    <property type="entry name" value="Impact, N-terminal domain"/>
    <property type="match status" value="1"/>
</dbReference>